<dbReference type="OrthoDB" id="1524250at2"/>
<dbReference type="AlphaFoldDB" id="S2DRX5"/>
<evidence type="ECO:0000256" key="4">
    <source>
        <dbReference type="ARBA" id="ARBA00023136"/>
    </source>
</evidence>
<dbReference type="GO" id="GO:0017003">
    <property type="term" value="P:protein-heme linkage"/>
    <property type="evidence" value="ECO:0007669"/>
    <property type="project" value="InterPro"/>
</dbReference>
<gene>
    <name evidence="5" type="ORF">A33Q_0204</name>
</gene>
<dbReference type="EMBL" id="ALWO02000006">
    <property type="protein sequence ID" value="EPA00036.1"/>
    <property type="molecule type" value="Genomic_DNA"/>
</dbReference>
<dbReference type="GO" id="GO:0020037">
    <property type="term" value="F:heme binding"/>
    <property type="evidence" value="ECO:0007669"/>
    <property type="project" value="InterPro"/>
</dbReference>
<dbReference type="SUPFAM" id="SSF82093">
    <property type="entry name" value="Heme chaperone CcmE"/>
    <property type="match status" value="1"/>
</dbReference>
<keyword evidence="2" id="KW-0349">Heme</keyword>
<proteinExistence type="predicted"/>
<keyword evidence="3" id="KW-0201">Cytochrome c-type biogenesis</keyword>
<dbReference type="STRING" id="1189612.A33Q_0204"/>
<organism evidence="5 6">
    <name type="scientific">Indibacter alkaliphilus (strain CCUG 57479 / KCTC 22604 / LW1)</name>
    <dbReference type="NCBI Taxonomy" id="1189612"/>
    <lineage>
        <taxon>Bacteria</taxon>
        <taxon>Pseudomonadati</taxon>
        <taxon>Bacteroidota</taxon>
        <taxon>Cytophagia</taxon>
        <taxon>Cytophagales</taxon>
        <taxon>Cyclobacteriaceae</taxon>
    </lineage>
</organism>
<dbReference type="Gene3D" id="2.40.50.140">
    <property type="entry name" value="Nucleic acid-binding proteins"/>
    <property type="match status" value="1"/>
</dbReference>
<dbReference type="InterPro" id="IPR004329">
    <property type="entry name" value="CcmE"/>
</dbReference>
<accession>S2DRX5</accession>
<dbReference type="RefSeq" id="WP_009035128.1">
    <property type="nucleotide sequence ID" value="NZ_ALWO02000006.1"/>
</dbReference>
<dbReference type="Proteomes" id="UP000006073">
    <property type="component" value="Unassembled WGS sequence"/>
</dbReference>
<dbReference type="InterPro" id="IPR012340">
    <property type="entry name" value="NA-bd_OB-fold"/>
</dbReference>
<keyword evidence="2" id="KW-0479">Metal-binding</keyword>
<dbReference type="Pfam" id="PF03100">
    <property type="entry name" value="CcmE"/>
    <property type="match status" value="1"/>
</dbReference>
<evidence type="ECO:0000313" key="6">
    <source>
        <dbReference type="Proteomes" id="UP000006073"/>
    </source>
</evidence>
<protein>
    <submittedName>
        <fullName evidence="5">Cytochrome c-type biogenesis protein CcmE, heme chaperone</fullName>
    </submittedName>
</protein>
<dbReference type="GO" id="GO:0005886">
    <property type="term" value="C:plasma membrane"/>
    <property type="evidence" value="ECO:0007669"/>
    <property type="project" value="InterPro"/>
</dbReference>
<evidence type="ECO:0000256" key="3">
    <source>
        <dbReference type="ARBA" id="ARBA00022748"/>
    </source>
</evidence>
<comment type="subcellular location">
    <subcellularLocation>
        <location evidence="1">Membrane</location>
    </subcellularLocation>
</comment>
<comment type="caution">
    <text evidence="5">The sequence shown here is derived from an EMBL/GenBank/DDBJ whole genome shotgun (WGS) entry which is preliminary data.</text>
</comment>
<sequence>MKKGHLIGLGIIAVAIVIIITSIGDASTYESFQTAKAMKLRGEEKPIHVVGELKKSMTGIVEGIEVNPDKTSFYFVMVDSDGTEQKVFYNEPVPADFARAEQVVVIGAYKTDELFVADKILMKCPSKYQETEVSNAGI</sequence>
<evidence type="ECO:0000313" key="5">
    <source>
        <dbReference type="EMBL" id="EPA00036.1"/>
    </source>
</evidence>
<keyword evidence="4" id="KW-0472">Membrane</keyword>
<reference evidence="5 6" key="1">
    <citation type="journal article" date="2013" name="Genome Announc.">
        <title>Draft Genome Sequence of Indibacter alkaliphilus Strain LW1T, Isolated from Lonar Lake, a Haloalkaline Lake in the Buldana District of Maharashtra, India.</title>
        <authorList>
            <person name="Singh A."/>
            <person name="Kumar Jangir P."/>
            <person name="Sharma R."/>
            <person name="Singh A."/>
            <person name="Kumar Pinnaka A."/>
            <person name="Shivaji S."/>
        </authorList>
    </citation>
    <scope>NUCLEOTIDE SEQUENCE [LARGE SCALE GENOMIC DNA]</scope>
    <source>
        <strain evidence="6">CCUG 57479 / KCTC 22604 / LW1</strain>
    </source>
</reference>
<evidence type="ECO:0000256" key="2">
    <source>
        <dbReference type="ARBA" id="ARBA00022617"/>
    </source>
</evidence>
<dbReference type="GO" id="GO:0017004">
    <property type="term" value="P:cytochrome complex assembly"/>
    <property type="evidence" value="ECO:0007669"/>
    <property type="project" value="UniProtKB-KW"/>
</dbReference>
<dbReference type="eggNOG" id="COG2332">
    <property type="taxonomic scope" value="Bacteria"/>
</dbReference>
<dbReference type="InterPro" id="IPR036127">
    <property type="entry name" value="CcmE-like_sf"/>
</dbReference>
<keyword evidence="2" id="KW-0408">Iron</keyword>
<keyword evidence="6" id="KW-1185">Reference proteome</keyword>
<name>S2DRX5_INDAL</name>
<evidence type="ECO:0000256" key="1">
    <source>
        <dbReference type="ARBA" id="ARBA00004370"/>
    </source>
</evidence>